<protein>
    <submittedName>
        <fullName evidence="2">Uncharacterized protein</fullName>
    </submittedName>
</protein>
<gene>
    <name evidence="2" type="ORF">P7K49_000091</name>
</gene>
<accession>A0ABQ9WB43</accession>
<organism evidence="2 3">
    <name type="scientific">Saguinus oedipus</name>
    <name type="common">Cotton-top tamarin</name>
    <name type="synonym">Oedipomidas oedipus</name>
    <dbReference type="NCBI Taxonomy" id="9490"/>
    <lineage>
        <taxon>Eukaryota</taxon>
        <taxon>Metazoa</taxon>
        <taxon>Chordata</taxon>
        <taxon>Craniata</taxon>
        <taxon>Vertebrata</taxon>
        <taxon>Euteleostomi</taxon>
        <taxon>Mammalia</taxon>
        <taxon>Eutheria</taxon>
        <taxon>Euarchontoglires</taxon>
        <taxon>Primates</taxon>
        <taxon>Haplorrhini</taxon>
        <taxon>Platyrrhini</taxon>
        <taxon>Cebidae</taxon>
        <taxon>Callitrichinae</taxon>
        <taxon>Saguinus</taxon>
    </lineage>
</organism>
<comment type="caution">
    <text evidence="2">The sequence shown here is derived from an EMBL/GenBank/DDBJ whole genome shotgun (WGS) entry which is preliminary data.</text>
</comment>
<dbReference type="EMBL" id="JASSZA010000001">
    <property type="protein sequence ID" value="KAK2118705.1"/>
    <property type="molecule type" value="Genomic_DNA"/>
</dbReference>
<evidence type="ECO:0000256" key="1">
    <source>
        <dbReference type="SAM" id="MobiDB-lite"/>
    </source>
</evidence>
<proteinExistence type="predicted"/>
<evidence type="ECO:0000313" key="3">
    <source>
        <dbReference type="Proteomes" id="UP001266305"/>
    </source>
</evidence>
<evidence type="ECO:0000313" key="2">
    <source>
        <dbReference type="EMBL" id="KAK2118705.1"/>
    </source>
</evidence>
<keyword evidence="3" id="KW-1185">Reference proteome</keyword>
<sequence>MDPRGDRAITKATTKPGRRAVTREGHAMTSACWGSEEPDGVPCPAAKPQVHKPRLSAAG</sequence>
<reference evidence="2 3" key="1">
    <citation type="submission" date="2023-05" db="EMBL/GenBank/DDBJ databases">
        <title>B98-5 Cell Line De Novo Hybrid Assembly: An Optical Mapping Approach.</title>
        <authorList>
            <person name="Kananen K."/>
            <person name="Auerbach J.A."/>
            <person name="Kautto E."/>
            <person name="Blachly J.S."/>
        </authorList>
    </citation>
    <scope>NUCLEOTIDE SEQUENCE [LARGE SCALE GENOMIC DNA]</scope>
    <source>
        <strain evidence="2">B95-8</strain>
        <tissue evidence="2">Cell line</tissue>
    </source>
</reference>
<feature type="region of interest" description="Disordered" evidence="1">
    <location>
        <begin position="1"/>
        <end position="59"/>
    </location>
</feature>
<feature type="compositionally biased region" description="Basic residues" evidence="1">
    <location>
        <begin position="49"/>
        <end position="59"/>
    </location>
</feature>
<feature type="non-terminal residue" evidence="2">
    <location>
        <position position="59"/>
    </location>
</feature>
<dbReference type="Proteomes" id="UP001266305">
    <property type="component" value="Unassembled WGS sequence"/>
</dbReference>
<name>A0ABQ9WB43_SAGOE</name>